<keyword evidence="2" id="KW-0238">DNA-binding</keyword>
<dbReference type="RefSeq" id="WP_252914422.1">
    <property type="nucleotide sequence ID" value="NZ_CP159480.1"/>
</dbReference>
<evidence type="ECO:0000256" key="2">
    <source>
        <dbReference type="ARBA" id="ARBA00023125"/>
    </source>
</evidence>
<feature type="domain" description="HTH gntR-type" evidence="4">
    <location>
        <begin position="16"/>
        <end position="83"/>
    </location>
</feature>
<keyword evidence="6" id="KW-1185">Reference proteome</keyword>
<dbReference type="Gene3D" id="1.10.10.10">
    <property type="entry name" value="Winged helix-like DNA-binding domain superfamily/Winged helix DNA-binding domain"/>
    <property type="match status" value="1"/>
</dbReference>
<dbReference type="InterPro" id="IPR036388">
    <property type="entry name" value="WH-like_DNA-bd_sf"/>
</dbReference>
<keyword evidence="3" id="KW-0804">Transcription</keyword>
<gene>
    <name evidence="5" type="ORF">GTW23_02020</name>
</gene>
<dbReference type="Pfam" id="PF07729">
    <property type="entry name" value="FCD"/>
    <property type="match status" value="1"/>
</dbReference>
<dbReference type="InterPro" id="IPR036390">
    <property type="entry name" value="WH_DNA-bd_sf"/>
</dbReference>
<evidence type="ECO:0000313" key="6">
    <source>
        <dbReference type="Proteomes" id="UP001320715"/>
    </source>
</evidence>
<dbReference type="PANTHER" id="PTHR43537:SF6">
    <property type="entry name" value="HTH-TYPE TRANSCRIPTIONAL REPRESSOR RSPR"/>
    <property type="match status" value="1"/>
</dbReference>
<dbReference type="SMART" id="SM00345">
    <property type="entry name" value="HTH_GNTR"/>
    <property type="match status" value="1"/>
</dbReference>
<protein>
    <submittedName>
        <fullName evidence="5">FCD domain-containing protein</fullName>
    </submittedName>
</protein>
<dbReference type="CDD" id="cd07377">
    <property type="entry name" value="WHTH_GntR"/>
    <property type="match status" value="1"/>
</dbReference>
<sequence length="234" mass="26583">MPVSSSLRNLEPLNRPSVADTVFDELHSQILLLELPPGTKMSEVEVAKALGVSRQPVRDAFYRLSKLGFLSIRPQRATLVSQISSTAVLQARFVRNALEAETVRTACRVLTSEDHAALDEILEIQRKAVDAKDPVSFHGLDDQFHKEICERSGLGFAWDIIRENKAHMDRVRFLSLSFASQDAYGDHLKVMEAIRARDEEQAMHHMRIHLSRIKEQIVRIRADHGRYFADETEA</sequence>
<comment type="caution">
    <text evidence="5">The sequence shown here is derived from an EMBL/GenBank/DDBJ whole genome shotgun (WGS) entry which is preliminary data.</text>
</comment>
<dbReference type="SMART" id="SM00895">
    <property type="entry name" value="FCD"/>
    <property type="match status" value="1"/>
</dbReference>
<dbReference type="Proteomes" id="UP001320715">
    <property type="component" value="Unassembled WGS sequence"/>
</dbReference>
<dbReference type="InterPro" id="IPR000524">
    <property type="entry name" value="Tscrpt_reg_HTH_GntR"/>
</dbReference>
<dbReference type="SUPFAM" id="SSF48008">
    <property type="entry name" value="GntR ligand-binding domain-like"/>
    <property type="match status" value="1"/>
</dbReference>
<evidence type="ECO:0000313" key="5">
    <source>
        <dbReference type="EMBL" id="MCO6406936.1"/>
    </source>
</evidence>
<keyword evidence="1" id="KW-0805">Transcription regulation</keyword>
<name>A0ABT1CMU8_9HYPH</name>
<dbReference type="Gene3D" id="1.20.120.530">
    <property type="entry name" value="GntR ligand-binding domain-like"/>
    <property type="match status" value="1"/>
</dbReference>
<dbReference type="InterPro" id="IPR011711">
    <property type="entry name" value="GntR_C"/>
</dbReference>
<dbReference type="EMBL" id="JAAAML010000001">
    <property type="protein sequence ID" value="MCO6406936.1"/>
    <property type="molecule type" value="Genomic_DNA"/>
</dbReference>
<proteinExistence type="predicted"/>
<evidence type="ECO:0000259" key="4">
    <source>
        <dbReference type="PROSITE" id="PS50949"/>
    </source>
</evidence>
<dbReference type="Pfam" id="PF00392">
    <property type="entry name" value="GntR"/>
    <property type="match status" value="1"/>
</dbReference>
<dbReference type="PANTHER" id="PTHR43537">
    <property type="entry name" value="TRANSCRIPTIONAL REGULATOR, GNTR FAMILY"/>
    <property type="match status" value="1"/>
</dbReference>
<reference evidence="5 6" key="1">
    <citation type="submission" date="2020-01" db="EMBL/GenBank/DDBJ databases">
        <title>Genomes of bacteria type strains.</title>
        <authorList>
            <person name="Chen J."/>
            <person name="Zhu S."/>
            <person name="Yang J."/>
        </authorList>
    </citation>
    <scope>NUCLEOTIDE SEQUENCE [LARGE SCALE GENOMIC DNA]</scope>
    <source>
        <strain evidence="5 6">DSM 16655</strain>
    </source>
</reference>
<dbReference type="SUPFAM" id="SSF46785">
    <property type="entry name" value="Winged helix' DNA-binding domain"/>
    <property type="match status" value="1"/>
</dbReference>
<evidence type="ECO:0000256" key="3">
    <source>
        <dbReference type="ARBA" id="ARBA00023163"/>
    </source>
</evidence>
<dbReference type="InterPro" id="IPR008920">
    <property type="entry name" value="TF_FadR/GntR_C"/>
</dbReference>
<dbReference type="PROSITE" id="PS50949">
    <property type="entry name" value="HTH_GNTR"/>
    <property type="match status" value="1"/>
</dbReference>
<accession>A0ABT1CMU8</accession>
<organism evidence="5 6">
    <name type="scientific">Hoeflea alexandrii</name>
    <dbReference type="NCBI Taxonomy" id="288436"/>
    <lineage>
        <taxon>Bacteria</taxon>
        <taxon>Pseudomonadati</taxon>
        <taxon>Pseudomonadota</taxon>
        <taxon>Alphaproteobacteria</taxon>
        <taxon>Hyphomicrobiales</taxon>
        <taxon>Rhizobiaceae</taxon>
        <taxon>Hoeflea</taxon>
    </lineage>
</organism>
<evidence type="ECO:0000256" key="1">
    <source>
        <dbReference type="ARBA" id="ARBA00023015"/>
    </source>
</evidence>